<accession>A0ABY8VA23</accession>
<dbReference type="RefSeq" id="WP_284583768.1">
    <property type="nucleotide sequence ID" value="NZ_CP106831.1"/>
</dbReference>
<proteinExistence type="predicted"/>
<organism evidence="3 4">
    <name type="scientific">Empedobacter falsenii</name>
    <dbReference type="NCBI Taxonomy" id="343874"/>
    <lineage>
        <taxon>Bacteria</taxon>
        <taxon>Pseudomonadati</taxon>
        <taxon>Bacteroidota</taxon>
        <taxon>Flavobacteriia</taxon>
        <taxon>Flavobacteriales</taxon>
        <taxon>Weeksellaceae</taxon>
        <taxon>Empedobacter</taxon>
    </lineage>
</organism>
<keyword evidence="1" id="KW-0175">Coiled coil</keyword>
<reference evidence="3 4" key="1">
    <citation type="submission" date="2022-09" db="EMBL/GenBank/DDBJ databases">
        <title>Whole genome sequencing analysis of tet(X)-positive Empedobacter falsenii YWS9-3.</title>
        <authorList>
            <person name="Chen C."/>
            <person name="Lv Y.-L."/>
        </authorList>
    </citation>
    <scope>NUCLEOTIDE SEQUENCE [LARGE SCALE GENOMIC DNA]</scope>
    <source>
        <strain evidence="3 4">YWS9-3_T</strain>
    </source>
</reference>
<keyword evidence="4" id="KW-1185">Reference proteome</keyword>
<keyword evidence="2" id="KW-1133">Transmembrane helix</keyword>
<dbReference type="Proteomes" id="UP001223501">
    <property type="component" value="Chromosome"/>
</dbReference>
<gene>
    <name evidence="3" type="ORF">OBA43_02180</name>
</gene>
<feature type="transmembrane region" description="Helical" evidence="2">
    <location>
        <begin position="116"/>
        <end position="135"/>
    </location>
</feature>
<evidence type="ECO:0000256" key="2">
    <source>
        <dbReference type="SAM" id="Phobius"/>
    </source>
</evidence>
<evidence type="ECO:0000313" key="4">
    <source>
        <dbReference type="Proteomes" id="UP001223501"/>
    </source>
</evidence>
<keyword evidence="2" id="KW-0472">Membrane</keyword>
<evidence type="ECO:0000256" key="1">
    <source>
        <dbReference type="SAM" id="Coils"/>
    </source>
</evidence>
<evidence type="ECO:0000313" key="3">
    <source>
        <dbReference type="EMBL" id="WIH97766.1"/>
    </source>
</evidence>
<dbReference type="EMBL" id="CP106831">
    <property type="protein sequence ID" value="WIH97766.1"/>
    <property type="molecule type" value="Genomic_DNA"/>
</dbReference>
<evidence type="ECO:0008006" key="5">
    <source>
        <dbReference type="Google" id="ProtNLM"/>
    </source>
</evidence>
<keyword evidence="2" id="KW-0812">Transmembrane</keyword>
<sequence length="209" mass="24686">MYANIQLGKLYLQLDRIDEAKEILNEAKKYTSGKAYLNSFEKDIFTLLLDIAIKKRNTAEELDFRRKLSELETEIKLTDGENVINEINWNIQKNNFDYKYETEKIKREKTILLKNALIIISILLIIIVLFVFISFKRKMKIQNSINDNKVLKLHNEKLKSESRLNKANKTLDSYKIYLADKNTQIEILNKEIDNLSKSSNKKQKNMNYN</sequence>
<name>A0ABY8VA23_9FLAO</name>
<feature type="coiled-coil region" evidence="1">
    <location>
        <begin position="178"/>
        <end position="205"/>
    </location>
</feature>
<protein>
    <recommendedName>
        <fullName evidence="5">Tetratricopeptide repeat protein</fullName>
    </recommendedName>
</protein>